<evidence type="ECO:0000313" key="5">
    <source>
        <dbReference type="EMBL" id="SNR31228.1"/>
    </source>
</evidence>
<keyword evidence="6" id="KW-1185">Reference proteome</keyword>
<sequence>MHPLAEKVSIELGKELQNILTYWSTNTIDEINGGFVGERDHNNNLIPNASKGIILNSRILWSFSAASNHLKTDAYNSICERSYNYLKTHFNDEEFGGVYWELDSNGNPINTRKQVYAQAFMIYALSEYYIFSKNKDTLNWAIELYNLIEKNARDTKYKGYIEAFNKDWSPIEDMRLSDKDENEAKTMNTHLHVLEAYTNLYKVYKNENLKNDLSELINLFLTKFLNSNNNLNLFFDEQWNLKSSVISFGHDIETAWLLIEAAKVIENKELLSETERVAVLIADTFIKHGIDVDGGVMNEFEPETNVLDGDKHWWPQAEALVGLRYVYNITGDEKYLLISSKILNFIQTKIIDHKNGEWFWRVDKNGKLYSNDYKIGMWKAPYHNSRACIVLNN</sequence>
<comment type="similarity">
    <text evidence="4">Belongs to the cellobiose 2-epimerase family.</text>
</comment>
<dbReference type="InterPro" id="IPR028584">
    <property type="entry name" value="Cellobiose_2_epim"/>
</dbReference>
<evidence type="ECO:0000256" key="1">
    <source>
        <dbReference type="ARBA" id="ARBA00001470"/>
    </source>
</evidence>
<dbReference type="OrthoDB" id="618431at2"/>
<dbReference type="AlphaFoldDB" id="A0A238VAK6"/>
<reference evidence="6" key="1">
    <citation type="submission" date="2017-06" db="EMBL/GenBank/DDBJ databases">
        <authorList>
            <person name="Varghese N."/>
            <person name="Submissions S."/>
        </authorList>
    </citation>
    <scope>NUCLEOTIDE SEQUENCE [LARGE SCALE GENOMIC DNA]</scope>
    <source>
        <strain evidence="6">DSM 27993</strain>
    </source>
</reference>
<dbReference type="RefSeq" id="WP_089376546.1">
    <property type="nucleotide sequence ID" value="NZ_FZNX01000001.1"/>
</dbReference>
<dbReference type="Gene3D" id="1.50.10.10">
    <property type="match status" value="1"/>
</dbReference>
<dbReference type="GO" id="GO:0005975">
    <property type="term" value="P:carbohydrate metabolic process"/>
    <property type="evidence" value="ECO:0007669"/>
    <property type="project" value="InterPro"/>
</dbReference>
<comment type="similarity">
    <text evidence="2">Belongs to the N-acylglucosamine 2-epimerase family.</text>
</comment>
<name>A0A238VAK6_9FLAO</name>
<dbReference type="GO" id="GO:0047736">
    <property type="term" value="F:cellobiose epimerase activity"/>
    <property type="evidence" value="ECO:0007669"/>
    <property type="project" value="UniProtKB-UniRule"/>
</dbReference>
<organism evidence="5 6">
    <name type="scientific">Lutibacter flavus</name>
    <dbReference type="NCBI Taxonomy" id="691689"/>
    <lineage>
        <taxon>Bacteria</taxon>
        <taxon>Pseudomonadati</taxon>
        <taxon>Bacteroidota</taxon>
        <taxon>Flavobacteriia</taxon>
        <taxon>Flavobacteriales</taxon>
        <taxon>Flavobacteriaceae</taxon>
        <taxon>Lutibacter</taxon>
    </lineage>
</organism>
<dbReference type="PANTHER" id="PTHR15108">
    <property type="entry name" value="N-ACYLGLUCOSAMINE-2-EPIMERASE"/>
    <property type="match status" value="1"/>
</dbReference>
<accession>A0A238VAK6</accession>
<gene>
    <name evidence="5" type="ORF">SAMN04488111_0172</name>
</gene>
<dbReference type="InterPro" id="IPR010819">
    <property type="entry name" value="AGE/CE"/>
</dbReference>
<comment type="function">
    <text evidence="4">Catalyzes the reversible epimerization of cellobiose to 4-O-beta-D-glucopyranosyl-D-mannose (Glc-Man).</text>
</comment>
<dbReference type="Pfam" id="PF07221">
    <property type="entry name" value="GlcNAc_2-epim"/>
    <property type="match status" value="1"/>
</dbReference>
<dbReference type="SUPFAM" id="SSF48208">
    <property type="entry name" value="Six-hairpin glycosidases"/>
    <property type="match status" value="1"/>
</dbReference>
<dbReference type="HAMAP" id="MF_00929">
    <property type="entry name" value="Cellobiose_2_epim"/>
    <property type="match status" value="1"/>
</dbReference>
<evidence type="ECO:0000256" key="2">
    <source>
        <dbReference type="ARBA" id="ARBA00008558"/>
    </source>
</evidence>
<dbReference type="InterPro" id="IPR012341">
    <property type="entry name" value="6hp_glycosidase-like_sf"/>
</dbReference>
<evidence type="ECO:0000256" key="4">
    <source>
        <dbReference type="HAMAP-Rule" id="MF_00929"/>
    </source>
</evidence>
<proteinExistence type="inferred from homology"/>
<dbReference type="Proteomes" id="UP000198412">
    <property type="component" value="Unassembled WGS sequence"/>
</dbReference>
<protein>
    <recommendedName>
        <fullName evidence="4">Cellobiose 2-epimerase</fullName>
        <shortName evidence="4">CE</shortName>
        <ecNumber evidence="4">5.1.3.11</ecNumber>
    </recommendedName>
</protein>
<dbReference type="EC" id="5.1.3.11" evidence="4"/>
<dbReference type="InterPro" id="IPR008928">
    <property type="entry name" value="6-hairpin_glycosidase_sf"/>
</dbReference>
<keyword evidence="3 4" id="KW-0413">Isomerase</keyword>
<comment type="catalytic activity">
    <reaction evidence="1 4">
        <text>D-cellobiose = beta-D-glucosyl-(1-&gt;4)-D-mannopyranose</text>
        <dbReference type="Rhea" id="RHEA:23384"/>
        <dbReference type="ChEBI" id="CHEBI:17057"/>
        <dbReference type="ChEBI" id="CHEBI:47931"/>
        <dbReference type="EC" id="5.1.3.11"/>
    </reaction>
</comment>
<dbReference type="EMBL" id="FZNX01000001">
    <property type="protein sequence ID" value="SNR31228.1"/>
    <property type="molecule type" value="Genomic_DNA"/>
</dbReference>
<evidence type="ECO:0000313" key="6">
    <source>
        <dbReference type="Proteomes" id="UP000198412"/>
    </source>
</evidence>
<evidence type="ECO:0000256" key="3">
    <source>
        <dbReference type="ARBA" id="ARBA00023235"/>
    </source>
</evidence>